<gene>
    <name evidence="2" type="ORF">WHH00_12485</name>
</gene>
<sequence>MRSPAAVPVLVLAASAVLGGCSQPGSQVEPAPGTSTGATSPACDLITPEIAAKVVPGIMPAGQNSSDRPPGSKAYLCTYSSKSMEGGLTALSVALISPASAQDISKAESASDCSPVTGIGDFACLQWTGHFRGEAGGASANVVLTAVRGDETLEMPYVTSAPMNGAPAPDGDAMARALAQAAVDAGWGNGSPLGVPAAPAPAS</sequence>
<dbReference type="PROSITE" id="PS51257">
    <property type="entry name" value="PROKAR_LIPOPROTEIN"/>
    <property type="match status" value="1"/>
</dbReference>
<keyword evidence="3" id="KW-1185">Reference proteome</keyword>
<name>A0ABZ2R238_9MICC</name>
<protein>
    <recommendedName>
        <fullName evidence="4">DUF3558 domain-containing protein</fullName>
    </recommendedName>
</protein>
<accession>A0ABZ2R238</accession>
<dbReference type="Proteomes" id="UP001623384">
    <property type="component" value="Chromosome"/>
</dbReference>
<proteinExistence type="predicted"/>
<evidence type="ECO:0000256" key="1">
    <source>
        <dbReference type="SAM" id="SignalP"/>
    </source>
</evidence>
<keyword evidence="1" id="KW-0732">Signal</keyword>
<evidence type="ECO:0008006" key="4">
    <source>
        <dbReference type="Google" id="ProtNLM"/>
    </source>
</evidence>
<dbReference type="EMBL" id="CP148033">
    <property type="protein sequence ID" value="WXK91901.1"/>
    <property type="molecule type" value="Genomic_DNA"/>
</dbReference>
<reference evidence="2 3" key="1">
    <citation type="submission" date="2024-03" db="EMBL/GenBank/DDBJ databases">
        <title>Rhodococcus navarretei sp. nov. and Pseudarthrobacter quantumdoti sp. nov., two new species with the ability to biosynthesize Quantum Dots isolated from soil samples at Union Glacier, Antarctica.</title>
        <authorList>
            <person name="Vargas M."/>
        </authorList>
    </citation>
    <scope>NUCLEOTIDE SEQUENCE [LARGE SCALE GENOMIC DNA]</scope>
    <source>
        <strain evidence="2 3">RC-2-3</strain>
    </source>
</reference>
<evidence type="ECO:0000313" key="3">
    <source>
        <dbReference type="Proteomes" id="UP001623384"/>
    </source>
</evidence>
<feature type="chain" id="PRO_5046567589" description="DUF3558 domain-containing protein" evidence="1">
    <location>
        <begin position="20"/>
        <end position="203"/>
    </location>
</feature>
<organism evidence="2 3">
    <name type="scientific">Pseudarthrobacter quantipunctorum</name>
    <dbReference type="NCBI Taxonomy" id="3128980"/>
    <lineage>
        <taxon>Bacteria</taxon>
        <taxon>Bacillati</taxon>
        <taxon>Actinomycetota</taxon>
        <taxon>Actinomycetes</taxon>
        <taxon>Micrococcales</taxon>
        <taxon>Micrococcaceae</taxon>
        <taxon>Pseudarthrobacter</taxon>
    </lineage>
</organism>
<feature type="signal peptide" evidence="1">
    <location>
        <begin position="1"/>
        <end position="19"/>
    </location>
</feature>
<evidence type="ECO:0000313" key="2">
    <source>
        <dbReference type="EMBL" id="WXK91901.1"/>
    </source>
</evidence>
<dbReference type="RefSeq" id="WP_406633183.1">
    <property type="nucleotide sequence ID" value="NZ_CP148033.1"/>
</dbReference>